<comment type="caution">
    <text evidence="3">The sequence shown here is derived from an EMBL/GenBank/DDBJ whole genome shotgun (WGS) entry which is preliminary data.</text>
</comment>
<evidence type="ECO:0000313" key="3">
    <source>
        <dbReference type="EMBL" id="MBD1426453.1"/>
    </source>
</evidence>
<name>A0ABR7Y556_9SPHI</name>
<evidence type="ECO:0000259" key="2">
    <source>
        <dbReference type="PROSITE" id="PS50983"/>
    </source>
</evidence>
<sequence length="295" mass="32046">MKQKTHKTNMHRGFRCMILLACIISAQWSLAAEQRIVTLSSAITETVFALGLGSHIVATDVTSISPQAAADLPRVSQNRSVSAEGIMAFQPDIVLAPEKDVPAAVVQHLRQSGITFIALRQMFSEKGAYRFIQEIANALDVPEEGKAVVYRTKTAMQRVNTLVQEQTVGKNKPKVLFIYARGAGAMSVSGKGSSLDALIELSGGRNAVQEFADFKPYTTEALVNANPDIILMFDFGVSSLGGKKAILKMPGMRLTNAGKREHILVMNPSLLVNFSTRLPEAVGLLHRELMALTTH</sequence>
<dbReference type="RefSeq" id="WP_190309609.1">
    <property type="nucleotide sequence ID" value="NZ_JACNYK010000003.1"/>
</dbReference>
<gene>
    <name evidence="3" type="ORF">H8B17_12745</name>
</gene>
<feature type="signal peptide" evidence="1">
    <location>
        <begin position="1"/>
        <end position="31"/>
    </location>
</feature>
<dbReference type="PANTHER" id="PTHR30535">
    <property type="entry name" value="VITAMIN B12-BINDING PROTEIN"/>
    <property type="match status" value="1"/>
</dbReference>
<evidence type="ECO:0000256" key="1">
    <source>
        <dbReference type="SAM" id="SignalP"/>
    </source>
</evidence>
<dbReference type="Pfam" id="PF01497">
    <property type="entry name" value="Peripla_BP_2"/>
    <property type="match status" value="1"/>
</dbReference>
<dbReference type="Proteomes" id="UP000606494">
    <property type="component" value="Unassembled WGS sequence"/>
</dbReference>
<reference evidence="3 4" key="1">
    <citation type="submission" date="2020-08" db="EMBL/GenBank/DDBJ databases">
        <title>Sphingobacterium sp. DN00404 isolated from aquaculture water.</title>
        <authorList>
            <person name="Zhang M."/>
        </authorList>
    </citation>
    <scope>NUCLEOTIDE SEQUENCE [LARGE SCALE GENOMIC DNA]</scope>
    <source>
        <strain evidence="3 4">KCTC 32294</strain>
    </source>
</reference>
<keyword evidence="1" id="KW-0732">Signal</keyword>
<proteinExistence type="predicted"/>
<organism evidence="3 4">
    <name type="scientific">Sphingobacterium arenae</name>
    <dbReference type="NCBI Taxonomy" id="1280598"/>
    <lineage>
        <taxon>Bacteria</taxon>
        <taxon>Pseudomonadati</taxon>
        <taxon>Bacteroidota</taxon>
        <taxon>Sphingobacteriia</taxon>
        <taxon>Sphingobacteriales</taxon>
        <taxon>Sphingobacteriaceae</taxon>
        <taxon>Sphingobacterium</taxon>
    </lineage>
</organism>
<keyword evidence="4" id="KW-1185">Reference proteome</keyword>
<dbReference type="EMBL" id="JACNYK010000003">
    <property type="protein sequence ID" value="MBD1426453.1"/>
    <property type="molecule type" value="Genomic_DNA"/>
</dbReference>
<feature type="chain" id="PRO_5046383473" evidence="1">
    <location>
        <begin position="32"/>
        <end position="295"/>
    </location>
</feature>
<dbReference type="SUPFAM" id="SSF53807">
    <property type="entry name" value="Helical backbone' metal receptor"/>
    <property type="match status" value="1"/>
</dbReference>
<dbReference type="PROSITE" id="PS50983">
    <property type="entry name" value="FE_B12_PBP"/>
    <property type="match status" value="1"/>
</dbReference>
<dbReference type="InterPro" id="IPR050902">
    <property type="entry name" value="ABC_Transporter_SBP"/>
</dbReference>
<accession>A0ABR7Y556</accession>
<evidence type="ECO:0000313" key="4">
    <source>
        <dbReference type="Proteomes" id="UP000606494"/>
    </source>
</evidence>
<protein>
    <submittedName>
        <fullName evidence="3">ABC transporter substrate-binding protein</fullName>
    </submittedName>
</protein>
<dbReference type="PANTHER" id="PTHR30535:SF4">
    <property type="entry name" value="HEMIN-BINDING PERIPLASMIC PROTEIN HMUT"/>
    <property type="match status" value="1"/>
</dbReference>
<dbReference type="InterPro" id="IPR002491">
    <property type="entry name" value="ABC_transptr_periplasmic_BD"/>
</dbReference>
<dbReference type="Gene3D" id="3.40.50.1980">
    <property type="entry name" value="Nitrogenase molybdenum iron protein domain"/>
    <property type="match status" value="2"/>
</dbReference>
<feature type="domain" description="Fe/B12 periplasmic-binding" evidence="2">
    <location>
        <begin position="35"/>
        <end position="295"/>
    </location>
</feature>